<organism evidence="2">
    <name type="scientific">marine metagenome</name>
    <dbReference type="NCBI Taxonomy" id="408172"/>
    <lineage>
        <taxon>unclassified sequences</taxon>
        <taxon>metagenomes</taxon>
        <taxon>ecological metagenomes</taxon>
    </lineage>
</organism>
<gene>
    <name evidence="2" type="ORF">METZ01_LOCUS410104</name>
</gene>
<feature type="non-terminal residue" evidence="2">
    <location>
        <position position="61"/>
    </location>
</feature>
<feature type="region of interest" description="Disordered" evidence="1">
    <location>
        <begin position="42"/>
        <end position="61"/>
    </location>
</feature>
<dbReference type="AlphaFoldDB" id="A0A382WF91"/>
<protein>
    <submittedName>
        <fullName evidence="2">Uncharacterized protein</fullName>
    </submittedName>
</protein>
<dbReference type="EMBL" id="UINC01159259">
    <property type="protein sequence ID" value="SVD57250.1"/>
    <property type="molecule type" value="Genomic_DNA"/>
</dbReference>
<name>A0A382WF91_9ZZZZ</name>
<evidence type="ECO:0000256" key="1">
    <source>
        <dbReference type="SAM" id="MobiDB-lite"/>
    </source>
</evidence>
<reference evidence="2" key="1">
    <citation type="submission" date="2018-05" db="EMBL/GenBank/DDBJ databases">
        <authorList>
            <person name="Lanie J.A."/>
            <person name="Ng W.-L."/>
            <person name="Kazmierczak K.M."/>
            <person name="Andrzejewski T.M."/>
            <person name="Davidsen T.M."/>
            <person name="Wayne K.J."/>
            <person name="Tettelin H."/>
            <person name="Glass J.I."/>
            <person name="Rusch D."/>
            <person name="Podicherti R."/>
            <person name="Tsui H.-C.T."/>
            <person name="Winkler M.E."/>
        </authorList>
    </citation>
    <scope>NUCLEOTIDE SEQUENCE</scope>
</reference>
<evidence type="ECO:0000313" key="2">
    <source>
        <dbReference type="EMBL" id="SVD57250.1"/>
    </source>
</evidence>
<proteinExistence type="predicted"/>
<accession>A0A382WF91</accession>
<sequence length="61" mass="6342">MSLAAKPEPTGQPSTGPLNIYFPMAVGVPPVALPRMVSSRINTTFEKPSHPPTPNAPASTS</sequence>